<dbReference type="eggNOG" id="KOG2602">
    <property type="taxonomic scope" value="Eukaryota"/>
</dbReference>
<evidence type="ECO:0000313" key="1">
    <source>
        <dbReference type="EMBL" id="EDO17320.1"/>
    </source>
</evidence>
<dbReference type="Proteomes" id="UP000000267">
    <property type="component" value="Unassembled WGS sequence"/>
</dbReference>
<dbReference type="InParanoid" id="A7TK85"/>
<gene>
    <name evidence="1" type="ORF">Kpol_1062p28</name>
</gene>
<dbReference type="KEGG" id="vpo:Kpol_1062p28"/>
<dbReference type="HOGENOM" id="CLU_046878_0_0_1"/>
<keyword evidence="2" id="KW-1185">Reference proteome</keyword>
<dbReference type="EMBL" id="DS480406">
    <property type="protein sequence ID" value="EDO17320.1"/>
    <property type="molecule type" value="Genomic_DNA"/>
</dbReference>
<dbReference type="PhylomeDB" id="A7TK85"/>
<dbReference type="RefSeq" id="XP_001645178.1">
    <property type="nucleotide sequence ID" value="XM_001645128.1"/>
</dbReference>
<evidence type="ECO:0000313" key="2">
    <source>
        <dbReference type="Proteomes" id="UP000000267"/>
    </source>
</evidence>
<dbReference type="OMA" id="RYFNEWV"/>
<dbReference type="GeneID" id="5545528"/>
<sequence>MERFHEELKNEFVKENISSSRTKPLYISQVSVENDSSDHPLSSSFLQNVLENVVSNPIQNVDTALGSFIDIKRNLLFTGLYNDVDVTLGADKGGSLLNLSLKMVTDKIGIESIVPTSATIRLKPNDLVTNLQTTFTTTSNDCSVNFHKLWPNFLGIADREAIDFGAKYNLQSTSWIQKYFKGEFILPFTKVPSLRTVLSVDVSEDKVSHLQRLNCNYKAGIQKLWLKDDLNTFPVFYSGLSIVNNKPIFNGEIPIDVPSPEQTPSYQSGWLTTFSKDSTKWLGSFPNSGECLNLKNEYVLSQLDSDNKPINTNINRFEANFEKYVSILNSRVITTVLMNGGFQFPIDESTRSTFVGESWDKRNSLIKDIILNKSDMNFKCGFISSFKLPNTELDSPLRLQISALTENKFKGLANYFDGCAADTGVSLVYKTKDTNMALSYKVPLMQSSNSPATSGFSFDIAITYC</sequence>
<accession>A7TK85</accession>
<dbReference type="OrthoDB" id="1724197at2759"/>
<name>A7TK85_VANPO</name>
<proteinExistence type="predicted"/>
<reference evidence="1 2" key="1">
    <citation type="journal article" date="2007" name="Proc. Natl. Acad. Sci. U.S.A.">
        <title>Independent sorting-out of thousands of duplicated gene pairs in two yeast species descended from a whole-genome duplication.</title>
        <authorList>
            <person name="Scannell D.R."/>
            <person name="Frank A.C."/>
            <person name="Conant G.C."/>
            <person name="Byrne K.P."/>
            <person name="Woolfit M."/>
            <person name="Wolfe K.H."/>
        </authorList>
    </citation>
    <scope>NUCLEOTIDE SEQUENCE [LARGE SCALE GENOMIC DNA]</scope>
    <source>
        <strain evidence="2">ATCC 22028 / DSM 70294 / BCRC 21397 / CBS 2163 / NBRC 10782 / NRRL Y-8283 / UCD 57-17</strain>
    </source>
</reference>
<dbReference type="STRING" id="436907.A7TK85"/>
<protein>
    <submittedName>
        <fullName evidence="1">Uncharacterized protein</fullName>
    </submittedName>
</protein>
<organism evidence="2">
    <name type="scientific">Vanderwaltozyma polyspora (strain ATCC 22028 / DSM 70294 / BCRC 21397 / CBS 2163 / NBRC 10782 / NRRL Y-8283 / UCD 57-17)</name>
    <name type="common">Kluyveromyces polysporus</name>
    <dbReference type="NCBI Taxonomy" id="436907"/>
    <lineage>
        <taxon>Eukaryota</taxon>
        <taxon>Fungi</taxon>
        <taxon>Dikarya</taxon>
        <taxon>Ascomycota</taxon>
        <taxon>Saccharomycotina</taxon>
        <taxon>Saccharomycetes</taxon>
        <taxon>Saccharomycetales</taxon>
        <taxon>Saccharomycetaceae</taxon>
        <taxon>Vanderwaltozyma</taxon>
    </lineage>
</organism>
<dbReference type="AlphaFoldDB" id="A7TK85"/>